<evidence type="ECO:0000313" key="12">
    <source>
        <dbReference type="Proteomes" id="UP000001593"/>
    </source>
</evidence>
<proteinExistence type="predicted"/>
<dbReference type="InParanoid" id="A7S7K1"/>
<evidence type="ECO:0000256" key="8">
    <source>
        <dbReference type="ARBA" id="ARBA00047648"/>
    </source>
</evidence>
<feature type="region of interest" description="Disordered" evidence="9">
    <location>
        <begin position="276"/>
        <end position="310"/>
    </location>
</feature>
<dbReference type="GO" id="GO:0140683">
    <property type="term" value="F:histone H3K9me/H3K9me2 demethylase activity"/>
    <property type="evidence" value="ECO:0007669"/>
    <property type="project" value="UniProtKB-EC"/>
</dbReference>
<evidence type="ECO:0000256" key="9">
    <source>
        <dbReference type="SAM" id="MobiDB-lite"/>
    </source>
</evidence>
<keyword evidence="3" id="KW-0479">Metal-binding</keyword>
<dbReference type="PhylomeDB" id="A7S7K1"/>
<dbReference type="Proteomes" id="UP000001593">
    <property type="component" value="Unassembled WGS sequence"/>
</dbReference>
<evidence type="ECO:0000256" key="1">
    <source>
        <dbReference type="ARBA" id="ARBA00001954"/>
    </source>
</evidence>
<evidence type="ECO:0000256" key="3">
    <source>
        <dbReference type="ARBA" id="ARBA00022723"/>
    </source>
</evidence>
<name>A7S7K1_NEMVE</name>
<dbReference type="GO" id="GO:0003712">
    <property type="term" value="F:transcription coregulator activity"/>
    <property type="evidence" value="ECO:0000318"/>
    <property type="project" value="GO_Central"/>
</dbReference>
<sequence>MFRRLKRKKRSGRIHMAGFLMPEHAEPDDFKPWVANADVLSELTKEEAMYILKRVGDEFCSLVQEEKEAKVHASSGVEIAYKRAVLGVREMCDACATTIFNIHWVCQKCGFGVCLDCYELRVQERKEKVENGIGGFEFKWVNCAPGICHFPKNLTIAQIIPRQVLLDLAENLHKTRIKWKISDGCPCHYQPVDDDRTQGLSKESDGLFNTMSTGTQSVLKSSTIMSSPLAIPSVTCISQTSKHPPLTCNQALSTAPSSTPSSVVWTCSASTSSKIESNSVNIPSTLPVGPTPRTEKAESVGSSSGAIDPVEAPTTIAPLVPREPLPEVATSAESTRTETTHMDETSRSAFSDEPVITDEYPAPHSFLCDGRLLRLHEPHHHGNVKCFEKRWIEGKPVLVSHIDKLLDTNLWSPESFGEEFGDELADVVNCRNGVVIENFEVGAFWKGFESIKDRAVDCNNQPMLLKLKDWPPGADFSEKLPSRFKDLMDHIPLPDYTRRDGSRNLVSRLPDFFVKPDLGPKMYNAYGSASFPKEGTTNLHIDMSDAVNVMVYVGVPRDEGAGEREKRDAIKAVDSACDKIQQQRVRRDTARIGALWHIYHVEDADKIRDLLHKVAREKKMKYAAHHDPIHDQCFYLDHEIRERLKREYNVEGYAICQCLGDGVFIPAGAPHQVRNLYSCVKIAEDFVSPERIGHCFKTTQEFRHLSDKHTNHEDKLQVKNIIYHAVKDAVYVLENSVQDMKKDKEESTKS</sequence>
<keyword evidence="12" id="KW-1185">Reference proteome</keyword>
<dbReference type="eggNOG" id="KOG1356">
    <property type="taxonomic scope" value="Eukaryota"/>
</dbReference>
<evidence type="ECO:0000256" key="5">
    <source>
        <dbReference type="ARBA" id="ARBA00023004"/>
    </source>
</evidence>
<keyword evidence="5" id="KW-0408">Iron</keyword>
<dbReference type="Gene3D" id="2.60.120.650">
    <property type="entry name" value="Cupin"/>
    <property type="match status" value="1"/>
</dbReference>
<dbReference type="EMBL" id="DS469593">
    <property type="protein sequence ID" value="EDO40345.1"/>
    <property type="molecule type" value="Genomic_DNA"/>
</dbReference>
<dbReference type="SMART" id="SM00558">
    <property type="entry name" value="JmjC"/>
    <property type="match status" value="1"/>
</dbReference>
<dbReference type="EC" id="1.14.11.65" evidence="7"/>
<reference evidence="11 12" key="1">
    <citation type="journal article" date="2007" name="Science">
        <title>Sea anemone genome reveals ancestral eumetazoan gene repertoire and genomic organization.</title>
        <authorList>
            <person name="Putnam N.H."/>
            <person name="Srivastava M."/>
            <person name="Hellsten U."/>
            <person name="Dirks B."/>
            <person name="Chapman J."/>
            <person name="Salamov A."/>
            <person name="Terry A."/>
            <person name="Shapiro H."/>
            <person name="Lindquist E."/>
            <person name="Kapitonov V.V."/>
            <person name="Jurka J."/>
            <person name="Genikhovich G."/>
            <person name="Grigoriev I.V."/>
            <person name="Lucas S.M."/>
            <person name="Steele R.E."/>
            <person name="Finnerty J.R."/>
            <person name="Technau U."/>
            <person name="Martindale M.Q."/>
            <person name="Rokhsar D.S."/>
        </authorList>
    </citation>
    <scope>NUCLEOTIDE SEQUENCE [LARGE SCALE GENOMIC DNA]</scope>
    <source>
        <strain evidence="12">CH2 X CH6</strain>
    </source>
</reference>
<dbReference type="GO" id="GO:0006357">
    <property type="term" value="P:regulation of transcription by RNA polymerase II"/>
    <property type="evidence" value="ECO:0000318"/>
    <property type="project" value="GO_Central"/>
</dbReference>
<evidence type="ECO:0000256" key="7">
    <source>
        <dbReference type="ARBA" id="ARBA00038951"/>
    </source>
</evidence>
<dbReference type="GO" id="GO:0032454">
    <property type="term" value="F:histone H3K9 demethylase activity"/>
    <property type="evidence" value="ECO:0000318"/>
    <property type="project" value="GO_Central"/>
</dbReference>
<dbReference type="STRING" id="45351.A7S7K1"/>
<dbReference type="GO" id="GO:0000118">
    <property type="term" value="C:histone deacetylase complex"/>
    <property type="evidence" value="ECO:0000318"/>
    <property type="project" value="GO_Central"/>
</dbReference>
<protein>
    <recommendedName>
        <fullName evidence="7">[histone H3]-dimethyl-L-lysine(9) demethylase</fullName>
        <ecNumber evidence="7">1.14.11.65</ecNumber>
    </recommendedName>
</protein>
<dbReference type="InterPro" id="IPR003347">
    <property type="entry name" value="JmjC_dom"/>
</dbReference>
<comment type="catalytic activity">
    <reaction evidence="8">
        <text>N(6),N(6)-dimethyl-L-lysyl(9)-[histone H3] + 2 2-oxoglutarate + 2 O2 = L-lysyl(9)-[histone H3] + 2 formaldehyde + 2 succinate + 2 CO2</text>
        <dbReference type="Rhea" id="RHEA:60188"/>
        <dbReference type="Rhea" id="RHEA-COMP:15541"/>
        <dbReference type="Rhea" id="RHEA-COMP:15546"/>
        <dbReference type="ChEBI" id="CHEBI:15379"/>
        <dbReference type="ChEBI" id="CHEBI:16526"/>
        <dbReference type="ChEBI" id="CHEBI:16810"/>
        <dbReference type="ChEBI" id="CHEBI:16842"/>
        <dbReference type="ChEBI" id="CHEBI:29969"/>
        <dbReference type="ChEBI" id="CHEBI:30031"/>
        <dbReference type="ChEBI" id="CHEBI:61976"/>
        <dbReference type="EC" id="1.14.11.65"/>
    </reaction>
</comment>
<dbReference type="PANTHER" id="PTHR12549:SF38">
    <property type="entry name" value="JMJC DOMAIN-CONTAINING HISTONE DEMETHYLASE 2, ISOFORM A"/>
    <property type="match status" value="1"/>
</dbReference>
<feature type="compositionally biased region" description="Basic and acidic residues" evidence="9">
    <location>
        <begin position="335"/>
        <end position="346"/>
    </location>
</feature>
<dbReference type="Pfam" id="PF02373">
    <property type="entry name" value="JmjC"/>
    <property type="match status" value="1"/>
</dbReference>
<dbReference type="GO" id="GO:0000785">
    <property type="term" value="C:chromatin"/>
    <property type="evidence" value="ECO:0000318"/>
    <property type="project" value="GO_Central"/>
</dbReference>
<dbReference type="InterPro" id="IPR045109">
    <property type="entry name" value="LSDs-like"/>
</dbReference>
<evidence type="ECO:0000256" key="4">
    <source>
        <dbReference type="ARBA" id="ARBA00023002"/>
    </source>
</evidence>
<comment type="cofactor">
    <cofactor evidence="1">
        <name>Fe(2+)</name>
        <dbReference type="ChEBI" id="CHEBI:29033"/>
    </cofactor>
</comment>
<dbReference type="FunCoup" id="A7S7K1">
    <property type="interactions" value="113"/>
</dbReference>
<evidence type="ECO:0000256" key="2">
    <source>
        <dbReference type="ARBA" id="ARBA00004123"/>
    </source>
</evidence>
<dbReference type="HOGENOM" id="CLU_004659_0_0_1"/>
<accession>A7S7K1</accession>
<gene>
    <name evidence="11" type="ORF">NEMVEDRAFT_v1g167409</name>
</gene>
<evidence type="ECO:0000259" key="10">
    <source>
        <dbReference type="PROSITE" id="PS51184"/>
    </source>
</evidence>
<comment type="subcellular location">
    <subcellularLocation>
        <location evidence="2">Nucleus</location>
    </subcellularLocation>
</comment>
<dbReference type="OMA" id="RAMTLAH"/>
<evidence type="ECO:0000313" key="11">
    <source>
        <dbReference type="EMBL" id="EDO40345.1"/>
    </source>
</evidence>
<dbReference type="AlphaFoldDB" id="A7S7K1"/>
<dbReference type="GO" id="GO:0046872">
    <property type="term" value="F:metal ion binding"/>
    <property type="evidence" value="ECO:0007669"/>
    <property type="project" value="UniProtKB-KW"/>
</dbReference>
<dbReference type="SUPFAM" id="SSF51197">
    <property type="entry name" value="Clavaminate synthase-like"/>
    <property type="match status" value="1"/>
</dbReference>
<feature type="domain" description="JmjC" evidence="10">
    <location>
        <begin position="480"/>
        <end position="703"/>
    </location>
</feature>
<keyword evidence="6" id="KW-0539">Nucleus</keyword>
<keyword evidence="4" id="KW-0560">Oxidoreductase</keyword>
<feature type="region of interest" description="Disordered" evidence="9">
    <location>
        <begin position="322"/>
        <end position="349"/>
    </location>
</feature>
<evidence type="ECO:0000256" key="6">
    <source>
        <dbReference type="ARBA" id="ARBA00023242"/>
    </source>
</evidence>
<dbReference type="GO" id="GO:0031490">
    <property type="term" value="F:chromatin DNA binding"/>
    <property type="evidence" value="ECO:0000318"/>
    <property type="project" value="GO_Central"/>
</dbReference>
<organism evidence="11 12">
    <name type="scientific">Nematostella vectensis</name>
    <name type="common">Starlet sea anemone</name>
    <dbReference type="NCBI Taxonomy" id="45351"/>
    <lineage>
        <taxon>Eukaryota</taxon>
        <taxon>Metazoa</taxon>
        <taxon>Cnidaria</taxon>
        <taxon>Anthozoa</taxon>
        <taxon>Hexacorallia</taxon>
        <taxon>Actiniaria</taxon>
        <taxon>Edwardsiidae</taxon>
        <taxon>Nematostella</taxon>
    </lineage>
</organism>
<dbReference type="FunFam" id="2.60.120.650:FF:000004">
    <property type="entry name" value="Putative lysine-specific demethylase 3B"/>
    <property type="match status" value="1"/>
</dbReference>
<dbReference type="PANTHER" id="PTHR12549">
    <property type="entry name" value="JMJC DOMAIN-CONTAINING HISTONE DEMETHYLATION PROTEIN"/>
    <property type="match status" value="1"/>
</dbReference>
<dbReference type="PROSITE" id="PS51184">
    <property type="entry name" value="JMJC"/>
    <property type="match status" value="1"/>
</dbReference>